<evidence type="ECO:0000256" key="3">
    <source>
        <dbReference type="ARBA" id="ARBA00022617"/>
    </source>
</evidence>
<evidence type="ECO:0000256" key="5">
    <source>
        <dbReference type="ARBA" id="ARBA00023002"/>
    </source>
</evidence>
<evidence type="ECO:0000256" key="8">
    <source>
        <dbReference type="RuleBase" id="RU000461"/>
    </source>
</evidence>
<keyword evidence="6 8" id="KW-0408">Iron</keyword>
<dbReference type="Gene3D" id="1.10.630.10">
    <property type="entry name" value="Cytochrome P450"/>
    <property type="match status" value="1"/>
</dbReference>
<dbReference type="InterPro" id="IPR001128">
    <property type="entry name" value="Cyt_P450"/>
</dbReference>
<keyword evidence="4 8" id="KW-0479">Metal-binding</keyword>
<evidence type="ECO:0000313" key="9">
    <source>
        <dbReference type="EMBL" id="KAH7026806.1"/>
    </source>
</evidence>
<comment type="similarity">
    <text evidence="2 8">Belongs to the cytochrome P450 family.</text>
</comment>
<dbReference type="Pfam" id="PF00067">
    <property type="entry name" value="p450"/>
    <property type="match status" value="1"/>
</dbReference>
<evidence type="ECO:0000256" key="1">
    <source>
        <dbReference type="ARBA" id="ARBA00001971"/>
    </source>
</evidence>
<keyword evidence="10" id="KW-1185">Reference proteome</keyword>
<dbReference type="InterPro" id="IPR017972">
    <property type="entry name" value="Cyt_P450_CS"/>
</dbReference>
<keyword evidence="3 8" id="KW-0349">Heme</keyword>
<dbReference type="PANTHER" id="PTHR46206:SF2">
    <property type="entry name" value="CYTOCHROME P450 MONOOXYGENASE AUSG-RELATED"/>
    <property type="match status" value="1"/>
</dbReference>
<organism evidence="9 10">
    <name type="scientific">Macrophomina phaseolina</name>
    <dbReference type="NCBI Taxonomy" id="35725"/>
    <lineage>
        <taxon>Eukaryota</taxon>
        <taxon>Fungi</taxon>
        <taxon>Dikarya</taxon>
        <taxon>Ascomycota</taxon>
        <taxon>Pezizomycotina</taxon>
        <taxon>Dothideomycetes</taxon>
        <taxon>Dothideomycetes incertae sedis</taxon>
        <taxon>Botryosphaeriales</taxon>
        <taxon>Botryosphaeriaceae</taxon>
        <taxon>Macrophomina</taxon>
    </lineage>
</organism>
<dbReference type="InterPro" id="IPR036396">
    <property type="entry name" value="Cyt_P450_sf"/>
</dbReference>
<keyword evidence="7 8" id="KW-0503">Monooxygenase</keyword>
<proteinExistence type="inferred from homology"/>
<name>A0ABQ8FWL1_9PEZI</name>
<dbReference type="Proteomes" id="UP000774617">
    <property type="component" value="Unassembled WGS sequence"/>
</dbReference>
<evidence type="ECO:0000256" key="4">
    <source>
        <dbReference type="ARBA" id="ARBA00022723"/>
    </source>
</evidence>
<evidence type="ECO:0000256" key="7">
    <source>
        <dbReference type="ARBA" id="ARBA00023033"/>
    </source>
</evidence>
<sequence length="521" mass="58364">MADLRSIILHAQQGIRAFNSSGPQHAVETQVLVAVAVLVATAYVARRLSVHRKLAKIPIVNGVGFLGSGAAKSKDLFLNNARELVKQGFSKSKDVFRMRTDLSTIFVLSPHYADQIKNDDRFSPGKYTERELLVHTPGFEPFKVAVTERELVQEVVRSRLNRSLDKVAEATGEETADALQKHWTDSADWHEVGVYPSLLQVVAQTSSRAFLGPELCRDPDWLRITTEYTVSAITSVSALRQWPIALRPIVHWFLPRLRAVRRQLDEARAIMQPIVDKRRKQMAAGTAPDDAIVWFAELSKGRPYDPAVSQLTMSVAAVHSTTDLLTQVLLELAKHPELIQPLRDEVVSVIGSGGWTKAAFYHLKLMDSVLKETQRLKPISQVFMKSVALQDVRLSDGKEIPKGSLIAVSAHEMWEPSNYENPDAFDGYRYVKRQQDPELARTSQFASWSAEHVGFGFGKHACPGRFFVGVEAKAILAHLLLKYDFELPEGRSPTVMSLGFELLTDHAATLLVRRRKEEMEL</sequence>
<comment type="cofactor">
    <cofactor evidence="1">
        <name>heme</name>
        <dbReference type="ChEBI" id="CHEBI:30413"/>
    </cofactor>
</comment>
<accession>A0ABQ8FWL1</accession>
<dbReference type="SUPFAM" id="SSF48264">
    <property type="entry name" value="Cytochrome P450"/>
    <property type="match status" value="1"/>
</dbReference>
<gene>
    <name evidence="9" type="ORF">B0J12DRAFT_609928</name>
</gene>
<evidence type="ECO:0000313" key="10">
    <source>
        <dbReference type="Proteomes" id="UP000774617"/>
    </source>
</evidence>
<dbReference type="InterPro" id="IPR002401">
    <property type="entry name" value="Cyt_P450_E_grp-I"/>
</dbReference>
<dbReference type="PROSITE" id="PS00086">
    <property type="entry name" value="CYTOCHROME_P450"/>
    <property type="match status" value="1"/>
</dbReference>
<dbReference type="EMBL" id="JAGTJR010000055">
    <property type="protein sequence ID" value="KAH7026806.1"/>
    <property type="molecule type" value="Genomic_DNA"/>
</dbReference>
<evidence type="ECO:0000256" key="2">
    <source>
        <dbReference type="ARBA" id="ARBA00010617"/>
    </source>
</evidence>
<dbReference type="PANTHER" id="PTHR46206">
    <property type="entry name" value="CYTOCHROME P450"/>
    <property type="match status" value="1"/>
</dbReference>
<dbReference type="CDD" id="cd11041">
    <property type="entry name" value="CYP503A1-like"/>
    <property type="match status" value="1"/>
</dbReference>
<comment type="caution">
    <text evidence="9">The sequence shown here is derived from an EMBL/GenBank/DDBJ whole genome shotgun (WGS) entry which is preliminary data.</text>
</comment>
<reference evidence="9 10" key="1">
    <citation type="journal article" date="2021" name="Nat. Commun.">
        <title>Genetic determinants of endophytism in the Arabidopsis root mycobiome.</title>
        <authorList>
            <person name="Mesny F."/>
            <person name="Miyauchi S."/>
            <person name="Thiergart T."/>
            <person name="Pickel B."/>
            <person name="Atanasova L."/>
            <person name="Karlsson M."/>
            <person name="Huettel B."/>
            <person name="Barry K.W."/>
            <person name="Haridas S."/>
            <person name="Chen C."/>
            <person name="Bauer D."/>
            <person name="Andreopoulos W."/>
            <person name="Pangilinan J."/>
            <person name="LaButti K."/>
            <person name="Riley R."/>
            <person name="Lipzen A."/>
            <person name="Clum A."/>
            <person name="Drula E."/>
            <person name="Henrissat B."/>
            <person name="Kohler A."/>
            <person name="Grigoriev I.V."/>
            <person name="Martin F.M."/>
            <person name="Hacquard S."/>
        </authorList>
    </citation>
    <scope>NUCLEOTIDE SEQUENCE [LARGE SCALE GENOMIC DNA]</scope>
    <source>
        <strain evidence="9 10">MPI-SDFR-AT-0080</strain>
    </source>
</reference>
<dbReference type="PRINTS" id="PR00463">
    <property type="entry name" value="EP450I"/>
</dbReference>
<keyword evidence="5 8" id="KW-0560">Oxidoreductase</keyword>
<evidence type="ECO:0000256" key="6">
    <source>
        <dbReference type="ARBA" id="ARBA00023004"/>
    </source>
</evidence>
<protein>
    <submittedName>
        <fullName evidence="9">Cytochrome P450</fullName>
    </submittedName>
</protein>